<dbReference type="InterPro" id="IPR002397">
    <property type="entry name" value="Cyt_P450_B"/>
</dbReference>
<sequence>MSTAHPADARAVVDFDHHSPAFNADPHRAWQELREKCPVAWSENHGGFWVVSDYEGNHEVLKNTDVFTTERSPDDPHYMAVAIPGQPNRETILYPIELDPPNHGPVRRLLNEQLSPAQSRRMLPSIERATTETIDEVIEAGACDLLEDIAGPVPAQVTLDWLGYPQDRIRRAAELFHWLFGYPPSSDEWKQAVASTEVEETLQEVCAARRTEPRDDYISWLLAQEIDGRPVEEEVIVGLCFVLVGGGVDTTTSLTASALVHLDRDRELRQRLIDDPALLVPATEEFLRVYPPLSSTARTVRQDTELRGCPVRTGDRVLVSRYGANYDEKAFPNPEEFVIDRFPNKHVSFGLGPHRCVGAHLARLIFQETMRQILRRMPDYSIDESRLVHYADRGFADGWLSLPAVYTPGPREGSPSSRS</sequence>
<keyword evidence="2" id="KW-0349">Heme</keyword>
<protein>
    <submittedName>
        <fullName evidence="3">Cytochrome P450</fullName>
    </submittedName>
</protein>
<keyword evidence="2" id="KW-0503">Monooxygenase</keyword>
<dbReference type="Proteomes" id="UP001500449">
    <property type="component" value="Unassembled WGS sequence"/>
</dbReference>
<dbReference type="InterPro" id="IPR036396">
    <property type="entry name" value="Cyt_P450_sf"/>
</dbReference>
<evidence type="ECO:0000256" key="2">
    <source>
        <dbReference type="RuleBase" id="RU000461"/>
    </source>
</evidence>
<keyword evidence="2" id="KW-0479">Metal-binding</keyword>
<dbReference type="EMBL" id="BAAAQK010000009">
    <property type="protein sequence ID" value="GAA1851340.1"/>
    <property type="molecule type" value="Genomic_DNA"/>
</dbReference>
<evidence type="ECO:0000313" key="3">
    <source>
        <dbReference type="EMBL" id="GAA1851340.1"/>
    </source>
</evidence>
<organism evidence="3 4">
    <name type="scientific">Pseudonocardia ailaonensis</name>
    <dbReference type="NCBI Taxonomy" id="367279"/>
    <lineage>
        <taxon>Bacteria</taxon>
        <taxon>Bacillati</taxon>
        <taxon>Actinomycetota</taxon>
        <taxon>Actinomycetes</taxon>
        <taxon>Pseudonocardiales</taxon>
        <taxon>Pseudonocardiaceae</taxon>
        <taxon>Pseudonocardia</taxon>
    </lineage>
</organism>
<evidence type="ECO:0000313" key="4">
    <source>
        <dbReference type="Proteomes" id="UP001500449"/>
    </source>
</evidence>
<dbReference type="InterPro" id="IPR017972">
    <property type="entry name" value="Cyt_P450_CS"/>
</dbReference>
<accession>A0ABN2N4W4</accession>
<gene>
    <name evidence="3" type="ORF">GCM10009836_34140</name>
</gene>
<keyword evidence="2" id="KW-0560">Oxidoreductase</keyword>
<dbReference type="Pfam" id="PF00067">
    <property type="entry name" value="p450"/>
    <property type="match status" value="1"/>
</dbReference>
<comment type="caution">
    <text evidence="3">The sequence shown here is derived from an EMBL/GenBank/DDBJ whole genome shotgun (WGS) entry which is preliminary data.</text>
</comment>
<dbReference type="SUPFAM" id="SSF48264">
    <property type="entry name" value="Cytochrome P450"/>
    <property type="match status" value="1"/>
</dbReference>
<dbReference type="PRINTS" id="PR00359">
    <property type="entry name" value="BP450"/>
</dbReference>
<dbReference type="InterPro" id="IPR001128">
    <property type="entry name" value="Cyt_P450"/>
</dbReference>
<proteinExistence type="inferred from homology"/>
<dbReference type="Gene3D" id="1.10.630.10">
    <property type="entry name" value="Cytochrome P450"/>
    <property type="match status" value="1"/>
</dbReference>
<keyword evidence="2" id="KW-0408">Iron</keyword>
<name>A0ABN2N4W4_9PSEU</name>
<dbReference type="PANTHER" id="PTHR46696:SF6">
    <property type="entry name" value="P450, PUTATIVE (EUROFUNG)-RELATED"/>
    <property type="match status" value="1"/>
</dbReference>
<keyword evidence="4" id="KW-1185">Reference proteome</keyword>
<dbReference type="PROSITE" id="PS00086">
    <property type="entry name" value="CYTOCHROME_P450"/>
    <property type="match status" value="1"/>
</dbReference>
<dbReference type="PANTHER" id="PTHR46696">
    <property type="entry name" value="P450, PUTATIVE (EUROFUNG)-RELATED"/>
    <property type="match status" value="1"/>
</dbReference>
<evidence type="ECO:0000256" key="1">
    <source>
        <dbReference type="ARBA" id="ARBA00010617"/>
    </source>
</evidence>
<dbReference type="RefSeq" id="WP_344417714.1">
    <property type="nucleotide sequence ID" value="NZ_BAAAQK010000009.1"/>
</dbReference>
<comment type="similarity">
    <text evidence="1 2">Belongs to the cytochrome P450 family.</text>
</comment>
<reference evidence="3 4" key="1">
    <citation type="journal article" date="2019" name="Int. J. Syst. Evol. Microbiol.">
        <title>The Global Catalogue of Microorganisms (GCM) 10K type strain sequencing project: providing services to taxonomists for standard genome sequencing and annotation.</title>
        <authorList>
            <consortium name="The Broad Institute Genomics Platform"/>
            <consortium name="The Broad Institute Genome Sequencing Center for Infectious Disease"/>
            <person name="Wu L."/>
            <person name="Ma J."/>
        </authorList>
    </citation>
    <scope>NUCLEOTIDE SEQUENCE [LARGE SCALE GENOMIC DNA]</scope>
    <source>
        <strain evidence="3 4">JCM 16009</strain>
    </source>
</reference>